<name>A0A9X3SNN4_9ACTN</name>
<protein>
    <submittedName>
        <fullName evidence="5">MarR family transcriptional regulator</fullName>
    </submittedName>
</protein>
<keyword evidence="1" id="KW-0805">Transcription regulation</keyword>
<feature type="domain" description="HTH marR-type" evidence="4">
    <location>
        <begin position="24"/>
        <end position="159"/>
    </location>
</feature>
<comment type="caution">
    <text evidence="5">The sequence shown here is derived from an EMBL/GenBank/DDBJ whole genome shotgun (WGS) entry which is preliminary data.</text>
</comment>
<dbReference type="AlphaFoldDB" id="A0A9X3SNN4"/>
<dbReference type="GO" id="GO:0003700">
    <property type="term" value="F:DNA-binding transcription factor activity"/>
    <property type="evidence" value="ECO:0007669"/>
    <property type="project" value="InterPro"/>
</dbReference>
<dbReference type="PANTHER" id="PTHR42756:SF1">
    <property type="entry name" value="TRANSCRIPTIONAL REPRESSOR OF EMRAB OPERON"/>
    <property type="match status" value="1"/>
</dbReference>
<dbReference type="PRINTS" id="PR00598">
    <property type="entry name" value="HTHMARR"/>
</dbReference>
<dbReference type="PROSITE" id="PS50995">
    <property type="entry name" value="HTH_MARR_2"/>
    <property type="match status" value="1"/>
</dbReference>
<dbReference type="Proteomes" id="UP001146067">
    <property type="component" value="Unassembled WGS sequence"/>
</dbReference>
<dbReference type="InterPro" id="IPR036388">
    <property type="entry name" value="WH-like_DNA-bd_sf"/>
</dbReference>
<organism evidence="5 6">
    <name type="scientific">Glycomyces luteolus</name>
    <dbReference type="NCBI Taxonomy" id="2670330"/>
    <lineage>
        <taxon>Bacteria</taxon>
        <taxon>Bacillati</taxon>
        <taxon>Actinomycetota</taxon>
        <taxon>Actinomycetes</taxon>
        <taxon>Glycomycetales</taxon>
        <taxon>Glycomycetaceae</taxon>
        <taxon>Glycomyces</taxon>
    </lineage>
</organism>
<dbReference type="EMBL" id="JAPZVP010000001">
    <property type="protein sequence ID" value="MDA1358031.1"/>
    <property type="molecule type" value="Genomic_DNA"/>
</dbReference>
<dbReference type="Pfam" id="PF12802">
    <property type="entry name" value="MarR_2"/>
    <property type="match status" value="1"/>
</dbReference>
<keyword evidence="3" id="KW-0804">Transcription</keyword>
<keyword evidence="6" id="KW-1185">Reference proteome</keyword>
<dbReference type="PANTHER" id="PTHR42756">
    <property type="entry name" value="TRANSCRIPTIONAL REGULATOR, MARR"/>
    <property type="match status" value="1"/>
</dbReference>
<dbReference type="SUPFAM" id="SSF46785">
    <property type="entry name" value="Winged helix' DNA-binding domain"/>
    <property type="match status" value="1"/>
</dbReference>
<proteinExistence type="predicted"/>
<evidence type="ECO:0000259" key="4">
    <source>
        <dbReference type="PROSITE" id="PS50995"/>
    </source>
</evidence>
<dbReference type="GO" id="GO:0003677">
    <property type="term" value="F:DNA binding"/>
    <property type="evidence" value="ECO:0007669"/>
    <property type="project" value="UniProtKB-KW"/>
</dbReference>
<dbReference type="InterPro" id="IPR000835">
    <property type="entry name" value="HTH_MarR-typ"/>
</dbReference>
<evidence type="ECO:0000256" key="3">
    <source>
        <dbReference type="ARBA" id="ARBA00023163"/>
    </source>
</evidence>
<keyword evidence="2" id="KW-0238">DNA-binding</keyword>
<dbReference type="Gene3D" id="1.10.10.10">
    <property type="entry name" value="Winged helix-like DNA-binding domain superfamily/Winged helix DNA-binding domain"/>
    <property type="match status" value="1"/>
</dbReference>
<dbReference type="InterPro" id="IPR036390">
    <property type="entry name" value="WH_DNA-bd_sf"/>
</dbReference>
<evidence type="ECO:0000256" key="1">
    <source>
        <dbReference type="ARBA" id="ARBA00023015"/>
    </source>
</evidence>
<reference evidence="5" key="1">
    <citation type="submission" date="2022-12" db="EMBL/GenBank/DDBJ databases">
        <title>Gycomyces niveus sp.nov.,a novel actinomycete isolated from soil in Shouguan.</title>
        <authorList>
            <person name="Yang X."/>
        </authorList>
    </citation>
    <scope>NUCLEOTIDE SEQUENCE</scope>
    <source>
        <strain evidence="5">NEAU-A15</strain>
    </source>
</reference>
<evidence type="ECO:0000313" key="6">
    <source>
        <dbReference type="Proteomes" id="UP001146067"/>
    </source>
</evidence>
<evidence type="ECO:0000256" key="2">
    <source>
        <dbReference type="ARBA" id="ARBA00023125"/>
    </source>
</evidence>
<gene>
    <name evidence="5" type="ORF">O1R50_00235</name>
</gene>
<sequence length="167" mass="18848">MEQDAVDRITEQWHRELPDLPLESMAIFGRIHRISTKLGERLHRLYAEYGIARNEFDVLSAIRRSGEPFTLSPKEISATLMLSSGGLTGRLDKLEAAGFIERLPDPADRRGLKVRMTEQGREAIEAAARAGVAFHSEKLSVLNADERRQLDALLRKLHANFEDQPFG</sequence>
<dbReference type="RefSeq" id="WP_270107808.1">
    <property type="nucleotide sequence ID" value="NZ_JAPZVP010000001.1"/>
</dbReference>
<dbReference type="SMART" id="SM00347">
    <property type="entry name" value="HTH_MARR"/>
    <property type="match status" value="1"/>
</dbReference>
<evidence type="ECO:0000313" key="5">
    <source>
        <dbReference type="EMBL" id="MDA1358031.1"/>
    </source>
</evidence>
<accession>A0A9X3SNN4</accession>